<keyword evidence="3" id="KW-1185">Reference proteome</keyword>
<dbReference type="EMBL" id="MU069442">
    <property type="protein sequence ID" value="KAF5843460.1"/>
    <property type="molecule type" value="Genomic_DNA"/>
</dbReference>
<sequence length="263" mass="25803">MGLPGADTCQPQNRTSVRAMAPRPIPAAAAATAAGAAAAPAVAAMTWCSCRACPGGRVASKVTCVHCAASGVAVAVAVATPAAATVVVAASLMAAVATAAAAATLGRVARRTPLQATRGLDSALMMAAAMTSVEARAAAEQPRPAEQRPASIGGACRLNQGNTVCRMKWLTTGIGAAFGAISGVARAAKGMPAATEGPSAVVLSCMRIAQGVKGTVKAHPAIKAGGSCLSSCRPAANTTSLRSFRIEEKSLAGVSGVWAVLSA</sequence>
<keyword evidence="1" id="KW-1133">Transmembrane helix</keyword>
<feature type="transmembrane region" description="Helical" evidence="1">
    <location>
        <begin position="25"/>
        <end position="50"/>
    </location>
</feature>
<keyword evidence="1" id="KW-0472">Membrane</keyword>
<evidence type="ECO:0000256" key="1">
    <source>
        <dbReference type="SAM" id="Phobius"/>
    </source>
</evidence>
<evidence type="ECO:0008006" key="4">
    <source>
        <dbReference type="Google" id="ProtNLM"/>
    </source>
</evidence>
<feature type="transmembrane region" description="Helical" evidence="1">
    <location>
        <begin position="62"/>
        <end position="80"/>
    </location>
</feature>
<reference evidence="2" key="1">
    <citation type="submission" date="2017-08" db="EMBL/GenBank/DDBJ databases">
        <authorList>
            <person name="Polle J.E."/>
            <person name="Barry K."/>
            <person name="Cushman J."/>
            <person name="Schmutz J."/>
            <person name="Tran D."/>
            <person name="Hathwaick L.T."/>
            <person name="Yim W.C."/>
            <person name="Jenkins J."/>
            <person name="Mckie-Krisberg Z.M."/>
            <person name="Prochnik S."/>
            <person name="Lindquist E."/>
            <person name="Dockter R.B."/>
            <person name="Adam C."/>
            <person name="Molina H."/>
            <person name="Bunkerborg J."/>
            <person name="Jin E."/>
            <person name="Buchheim M."/>
            <person name="Magnuson J."/>
        </authorList>
    </citation>
    <scope>NUCLEOTIDE SEQUENCE</scope>
    <source>
        <strain evidence="2">CCAP 19/18</strain>
    </source>
</reference>
<gene>
    <name evidence="2" type="ORF">DUNSADRAFT_15755</name>
</gene>
<evidence type="ECO:0000313" key="3">
    <source>
        <dbReference type="Proteomes" id="UP000815325"/>
    </source>
</evidence>
<comment type="caution">
    <text evidence="2">The sequence shown here is derived from an EMBL/GenBank/DDBJ whole genome shotgun (WGS) entry which is preliminary data.</text>
</comment>
<accession>A0ABQ7H9C8</accession>
<name>A0ABQ7H9C8_DUNSA</name>
<organism evidence="2 3">
    <name type="scientific">Dunaliella salina</name>
    <name type="common">Green alga</name>
    <name type="synonym">Protococcus salinus</name>
    <dbReference type="NCBI Taxonomy" id="3046"/>
    <lineage>
        <taxon>Eukaryota</taxon>
        <taxon>Viridiplantae</taxon>
        <taxon>Chlorophyta</taxon>
        <taxon>core chlorophytes</taxon>
        <taxon>Chlorophyceae</taxon>
        <taxon>CS clade</taxon>
        <taxon>Chlamydomonadales</taxon>
        <taxon>Dunaliellaceae</taxon>
        <taxon>Dunaliella</taxon>
    </lineage>
</organism>
<proteinExistence type="predicted"/>
<keyword evidence="1" id="KW-0812">Transmembrane</keyword>
<dbReference type="Proteomes" id="UP000815325">
    <property type="component" value="Unassembled WGS sequence"/>
</dbReference>
<protein>
    <recommendedName>
        <fullName evidence="4">Encoded protein</fullName>
    </recommendedName>
</protein>
<feature type="transmembrane region" description="Helical" evidence="1">
    <location>
        <begin position="86"/>
        <end position="105"/>
    </location>
</feature>
<evidence type="ECO:0000313" key="2">
    <source>
        <dbReference type="EMBL" id="KAF5843460.1"/>
    </source>
</evidence>